<evidence type="ECO:0000259" key="6">
    <source>
        <dbReference type="PROSITE" id="PS51898"/>
    </source>
</evidence>
<dbReference type="EMBL" id="NHRY01000208">
    <property type="protein sequence ID" value="PPQ30585.1"/>
    <property type="molecule type" value="Genomic_DNA"/>
</dbReference>
<dbReference type="Gene3D" id="1.10.150.130">
    <property type="match status" value="1"/>
</dbReference>
<gene>
    <name evidence="8" type="ORF">CCS01_18915</name>
</gene>
<evidence type="ECO:0008006" key="10">
    <source>
        <dbReference type="Google" id="ProtNLM"/>
    </source>
</evidence>
<dbReference type="PROSITE" id="PS51898">
    <property type="entry name" value="TYR_RECOMBINASE"/>
    <property type="match status" value="1"/>
</dbReference>
<evidence type="ECO:0000256" key="2">
    <source>
        <dbReference type="ARBA" id="ARBA00022908"/>
    </source>
</evidence>
<comment type="caution">
    <text evidence="8">The sequence shown here is derived from an EMBL/GenBank/DDBJ whole genome shotgun (WGS) entry which is preliminary data.</text>
</comment>
<dbReference type="InterPro" id="IPR038488">
    <property type="entry name" value="Integrase_DNA-bd_sf"/>
</dbReference>
<feature type="domain" description="Core-binding (CB)" evidence="7">
    <location>
        <begin position="95"/>
        <end position="175"/>
    </location>
</feature>
<evidence type="ECO:0000313" key="9">
    <source>
        <dbReference type="Proteomes" id="UP000239724"/>
    </source>
</evidence>
<evidence type="ECO:0000313" key="8">
    <source>
        <dbReference type="EMBL" id="PPQ30585.1"/>
    </source>
</evidence>
<dbReference type="InterPro" id="IPR002104">
    <property type="entry name" value="Integrase_catalytic"/>
</dbReference>
<feature type="domain" description="Tyr recombinase" evidence="6">
    <location>
        <begin position="235"/>
        <end position="412"/>
    </location>
</feature>
<sequence>MATKRITAAVIGELKPGDVVFDDDVRGFMVRHRGGSPHYAVKTRIKGRQTILTIGRHGEGAWKADKARGEAKRLLGLIRDGKDIAAERAGEKAAPDFAAFSARYMTEYAQPMKKSRTRAEDARLLKIHILPRIGKQKIRDIGKADVARMHAALRETPVAANRALALLSAILGWAEKVGERPDNSNPCRHIDRYPEKPRERLLTAPELARLGDALDRAAEAWTDETKAAWRAELDRQAEAMNMPTGERKKWVDARTPRRSTAEDWRAIAAFRLLIFTGARLSEILTLRWEWIDAAQGIARLPDSKTGAKNLYLPPGALAVLAELPRFGANPHVLPGDRAGAAFIGIQKPWQRVRALAGLPDLRIHDLRHAFASTAVAGGDSLFIVGKLLGHRQASTTERYSHLAPDPAKAVADRTAERLRAMMAGEGATNVVPLPTRGAA</sequence>
<evidence type="ECO:0000256" key="5">
    <source>
        <dbReference type="PROSITE-ProRule" id="PRU01248"/>
    </source>
</evidence>
<evidence type="ECO:0000259" key="7">
    <source>
        <dbReference type="PROSITE" id="PS51900"/>
    </source>
</evidence>
<dbReference type="AlphaFoldDB" id="A0A2S6N7I5"/>
<dbReference type="InterPro" id="IPR010998">
    <property type="entry name" value="Integrase_recombinase_N"/>
</dbReference>
<organism evidence="8 9">
    <name type="scientific">Rhodopila globiformis</name>
    <name type="common">Rhodopseudomonas globiformis</name>
    <dbReference type="NCBI Taxonomy" id="1071"/>
    <lineage>
        <taxon>Bacteria</taxon>
        <taxon>Pseudomonadati</taxon>
        <taxon>Pseudomonadota</taxon>
        <taxon>Alphaproteobacteria</taxon>
        <taxon>Acetobacterales</taxon>
        <taxon>Acetobacteraceae</taxon>
        <taxon>Rhodopila</taxon>
    </lineage>
</organism>
<proteinExistence type="inferred from homology"/>
<dbReference type="InterPro" id="IPR044068">
    <property type="entry name" value="CB"/>
</dbReference>
<evidence type="ECO:0000256" key="3">
    <source>
        <dbReference type="ARBA" id="ARBA00023125"/>
    </source>
</evidence>
<accession>A0A2S6N7I5</accession>
<dbReference type="PANTHER" id="PTHR30629:SF2">
    <property type="entry name" value="PROPHAGE INTEGRASE INTS-RELATED"/>
    <property type="match status" value="1"/>
</dbReference>
<evidence type="ECO:0000256" key="4">
    <source>
        <dbReference type="ARBA" id="ARBA00023172"/>
    </source>
</evidence>
<keyword evidence="3 5" id="KW-0238">DNA-binding</keyword>
<protein>
    <recommendedName>
        <fullName evidence="10">Tyr recombinase domain-containing protein</fullName>
    </recommendedName>
</protein>
<comment type="similarity">
    <text evidence="1">Belongs to the 'phage' integrase family.</text>
</comment>
<dbReference type="GO" id="GO:0015074">
    <property type="term" value="P:DNA integration"/>
    <property type="evidence" value="ECO:0007669"/>
    <property type="project" value="UniProtKB-KW"/>
</dbReference>
<dbReference type="InterPro" id="IPR011010">
    <property type="entry name" value="DNA_brk_join_enz"/>
</dbReference>
<dbReference type="CDD" id="cd00796">
    <property type="entry name" value="INT_Rci_Hp1_C"/>
    <property type="match status" value="1"/>
</dbReference>
<keyword evidence="4" id="KW-0233">DNA recombination</keyword>
<dbReference type="PANTHER" id="PTHR30629">
    <property type="entry name" value="PROPHAGE INTEGRASE"/>
    <property type="match status" value="1"/>
</dbReference>
<keyword evidence="9" id="KW-1185">Reference proteome</keyword>
<dbReference type="Gene3D" id="3.30.160.390">
    <property type="entry name" value="Integrase, DNA-binding domain"/>
    <property type="match status" value="1"/>
</dbReference>
<dbReference type="InterPro" id="IPR025166">
    <property type="entry name" value="Integrase_DNA_bind_dom"/>
</dbReference>
<dbReference type="RefSeq" id="WP_104520378.1">
    <property type="nucleotide sequence ID" value="NZ_NHRY01000208.1"/>
</dbReference>
<dbReference type="InterPro" id="IPR013762">
    <property type="entry name" value="Integrase-like_cat_sf"/>
</dbReference>
<reference evidence="8 9" key="1">
    <citation type="journal article" date="2018" name="Arch. Microbiol.">
        <title>New insights into the metabolic potential of the phototrophic purple bacterium Rhodopila globiformis DSM 161(T) from its draft genome sequence and evidence for a vanadium-dependent nitrogenase.</title>
        <authorList>
            <person name="Imhoff J.F."/>
            <person name="Rahn T."/>
            <person name="Kunzel S."/>
            <person name="Neulinger S.C."/>
        </authorList>
    </citation>
    <scope>NUCLEOTIDE SEQUENCE [LARGE SCALE GENOMIC DNA]</scope>
    <source>
        <strain evidence="8 9">DSM 161</strain>
    </source>
</reference>
<dbReference type="SUPFAM" id="SSF56349">
    <property type="entry name" value="DNA breaking-rejoining enzymes"/>
    <property type="match status" value="1"/>
</dbReference>
<dbReference type="Pfam" id="PF13356">
    <property type="entry name" value="Arm-DNA-bind_3"/>
    <property type="match status" value="1"/>
</dbReference>
<dbReference type="PROSITE" id="PS51900">
    <property type="entry name" value="CB"/>
    <property type="match status" value="1"/>
</dbReference>
<dbReference type="GO" id="GO:0003677">
    <property type="term" value="F:DNA binding"/>
    <property type="evidence" value="ECO:0007669"/>
    <property type="project" value="UniProtKB-UniRule"/>
</dbReference>
<dbReference type="Proteomes" id="UP000239724">
    <property type="component" value="Unassembled WGS sequence"/>
</dbReference>
<dbReference type="Pfam" id="PF00589">
    <property type="entry name" value="Phage_integrase"/>
    <property type="match status" value="1"/>
</dbReference>
<keyword evidence="2" id="KW-0229">DNA integration</keyword>
<dbReference type="InterPro" id="IPR050808">
    <property type="entry name" value="Phage_Integrase"/>
</dbReference>
<evidence type="ECO:0000256" key="1">
    <source>
        <dbReference type="ARBA" id="ARBA00008857"/>
    </source>
</evidence>
<dbReference type="Gene3D" id="1.10.443.10">
    <property type="entry name" value="Intergrase catalytic core"/>
    <property type="match status" value="1"/>
</dbReference>
<dbReference type="GO" id="GO:0006310">
    <property type="term" value="P:DNA recombination"/>
    <property type="evidence" value="ECO:0007669"/>
    <property type="project" value="UniProtKB-KW"/>
</dbReference>
<name>A0A2S6N7I5_RHOGL</name>